<dbReference type="EMBL" id="LUCM01010597">
    <property type="protein sequence ID" value="KAA0185248.1"/>
    <property type="molecule type" value="Genomic_DNA"/>
</dbReference>
<reference evidence="3" key="1">
    <citation type="submission" date="2019-05" db="EMBL/GenBank/DDBJ databases">
        <title>Annotation for the trematode Fasciolopsis buski.</title>
        <authorList>
            <person name="Choi Y.-J."/>
        </authorList>
    </citation>
    <scope>NUCLEOTIDE SEQUENCE</scope>
    <source>
        <strain evidence="3">HT</strain>
        <tissue evidence="3">Whole worm</tissue>
    </source>
</reference>
<evidence type="ECO:0000256" key="1">
    <source>
        <dbReference type="SAM" id="MobiDB-lite"/>
    </source>
</evidence>
<feature type="chain" id="PRO_5034090412" evidence="2">
    <location>
        <begin position="19"/>
        <end position="372"/>
    </location>
</feature>
<feature type="signal peptide" evidence="2">
    <location>
        <begin position="1"/>
        <end position="18"/>
    </location>
</feature>
<proteinExistence type="predicted"/>
<gene>
    <name evidence="3" type="ORF">FBUS_05096</name>
</gene>
<dbReference type="Proteomes" id="UP000728185">
    <property type="component" value="Unassembled WGS sequence"/>
</dbReference>
<comment type="caution">
    <text evidence="3">The sequence shown here is derived from an EMBL/GenBank/DDBJ whole genome shotgun (WGS) entry which is preliminary data.</text>
</comment>
<dbReference type="AlphaFoldDB" id="A0A8E0RNQ6"/>
<evidence type="ECO:0000313" key="3">
    <source>
        <dbReference type="EMBL" id="KAA0185248.1"/>
    </source>
</evidence>
<feature type="compositionally biased region" description="Polar residues" evidence="1">
    <location>
        <begin position="225"/>
        <end position="245"/>
    </location>
</feature>
<name>A0A8E0RNQ6_9TREM</name>
<keyword evidence="2" id="KW-0732">Signal</keyword>
<evidence type="ECO:0000256" key="2">
    <source>
        <dbReference type="SAM" id="SignalP"/>
    </source>
</evidence>
<accession>A0A8E0RNQ6</accession>
<protein>
    <submittedName>
        <fullName evidence="3">Uncharacterized protein</fullName>
    </submittedName>
</protein>
<sequence>MLVRHLCSYFVFFQSIMAMADNCRPCFGKLYQFDLDLMLLDADPACNRTQQRTNFIRTIADDVSLHEQLVLTWPHPPGPRLLKNVAEPLDRLYLKACPGLLVRPSGRYVQRTLPKGLVSFWLLRAVITLQCPPVSIKSDAYYVHIDQWIETSTLGMFSESTGSLPVQNDLDSMRPIIYSPQPDRSVRLDCSQSKNYVATYQLMGYVRRVRLSWSFSGALLPPQPTSTSSVEQSKTNTSDLSATDRSVTPRNVTSWTYPMEPYSTYRLLHPDFGVLIRITSRMLFQGNFSLERKRTLCEFFSGFWCPSSHTGNTTQLTQRDDQEACIQASMRCDKLPDCNPSNSGLSADEISCDISQFNHSIERQERISKLFV</sequence>
<organism evidence="3 4">
    <name type="scientific">Fasciolopsis buskii</name>
    <dbReference type="NCBI Taxonomy" id="27845"/>
    <lineage>
        <taxon>Eukaryota</taxon>
        <taxon>Metazoa</taxon>
        <taxon>Spiralia</taxon>
        <taxon>Lophotrochozoa</taxon>
        <taxon>Platyhelminthes</taxon>
        <taxon>Trematoda</taxon>
        <taxon>Digenea</taxon>
        <taxon>Plagiorchiida</taxon>
        <taxon>Echinostomata</taxon>
        <taxon>Echinostomatoidea</taxon>
        <taxon>Fasciolidae</taxon>
        <taxon>Fasciolopsis</taxon>
    </lineage>
</organism>
<feature type="region of interest" description="Disordered" evidence="1">
    <location>
        <begin position="221"/>
        <end position="245"/>
    </location>
</feature>
<dbReference type="OrthoDB" id="6271187at2759"/>
<keyword evidence="4" id="KW-1185">Reference proteome</keyword>
<evidence type="ECO:0000313" key="4">
    <source>
        <dbReference type="Proteomes" id="UP000728185"/>
    </source>
</evidence>